<keyword evidence="3 7" id="KW-0812">Transmembrane</keyword>
<gene>
    <name evidence="9" type="ORF">ACHAXA_007865</name>
</gene>
<keyword evidence="4 7" id="KW-1133">Transmembrane helix</keyword>
<keyword evidence="5 7" id="KW-0472">Membrane</keyword>
<dbReference type="SUPFAM" id="SSF103473">
    <property type="entry name" value="MFS general substrate transporter"/>
    <property type="match status" value="1"/>
</dbReference>
<feature type="region of interest" description="Disordered" evidence="6">
    <location>
        <begin position="480"/>
        <end position="513"/>
    </location>
</feature>
<feature type="transmembrane region" description="Helical" evidence="7">
    <location>
        <begin position="419"/>
        <end position="440"/>
    </location>
</feature>
<evidence type="ECO:0000256" key="5">
    <source>
        <dbReference type="ARBA" id="ARBA00023136"/>
    </source>
</evidence>
<dbReference type="Pfam" id="PF07690">
    <property type="entry name" value="MFS_1"/>
    <property type="match status" value="1"/>
</dbReference>
<feature type="transmembrane region" description="Helical" evidence="7">
    <location>
        <begin position="360"/>
        <end position="378"/>
    </location>
</feature>
<dbReference type="Proteomes" id="UP001530377">
    <property type="component" value="Unassembled WGS sequence"/>
</dbReference>
<sequence length="513" mass="55266">MTTMPPPPPPPSSHDAFLRHFFGSSGPPQIIALCLSIALALGSTVGVVPALAGDRYARLHHGYDGAPCSSSLPVVAKATAAVAGTMGDHHRPIECSLGYDDAQNSAAMASFVHNSLTFVTSSLMGSISDEGGRRGIMLIGIGLSLLAPLNLVLMQYFENMDPFPYYASNALSGLVSWFAVSLSALSDVMPPPWRAPSFGLVSAGFSLGFALSPILAVCLSHLGVSIFALGMLVSGFAYACVSLPETLSPRASERAKLRRLSEMPIMETRTDAWRYNLLRPAREITILNRNRLFRLLSALAFFSGCVSTADHTLFLYYAEENFGFNDVDIAVLFLIIGIMGILVQTIVLKPLSGWIGERRVIMVAFTFGTLHNLLYGIAKAKRTLFVSATIASFTGMSFPTISAIKANNAAEIEQGRIQGALYSLSSLASAVGPLMLRFVYHQTKDGSGFGKGTMFIFGSFLYVVATVFAYLLPEEQANSNLRRSTEKRSSHLFSTNQPEVDYGAANHDEKQDG</sequence>
<comment type="caution">
    <text evidence="9">The sequence shown here is derived from an EMBL/GenBank/DDBJ whole genome shotgun (WGS) entry which is preliminary data.</text>
</comment>
<feature type="transmembrane region" description="Helical" evidence="7">
    <location>
        <begin position="292"/>
        <end position="317"/>
    </location>
</feature>
<feature type="transmembrane region" description="Helical" evidence="7">
    <location>
        <begin position="30"/>
        <end position="52"/>
    </location>
</feature>
<evidence type="ECO:0000313" key="10">
    <source>
        <dbReference type="Proteomes" id="UP001530377"/>
    </source>
</evidence>
<feature type="domain" description="Major facilitator superfamily (MFS) profile" evidence="8">
    <location>
        <begin position="30"/>
        <end position="477"/>
    </location>
</feature>
<dbReference type="AlphaFoldDB" id="A0ABD3R7W0"/>
<evidence type="ECO:0000256" key="4">
    <source>
        <dbReference type="ARBA" id="ARBA00022989"/>
    </source>
</evidence>
<evidence type="ECO:0000256" key="1">
    <source>
        <dbReference type="ARBA" id="ARBA00004141"/>
    </source>
</evidence>
<feature type="transmembrane region" description="Helical" evidence="7">
    <location>
        <begin position="384"/>
        <end position="407"/>
    </location>
</feature>
<keyword evidence="2" id="KW-0813">Transport</keyword>
<dbReference type="InterPro" id="IPR036259">
    <property type="entry name" value="MFS_trans_sf"/>
</dbReference>
<organism evidence="9 10">
    <name type="scientific">Cyclostephanos tholiformis</name>
    <dbReference type="NCBI Taxonomy" id="382380"/>
    <lineage>
        <taxon>Eukaryota</taxon>
        <taxon>Sar</taxon>
        <taxon>Stramenopiles</taxon>
        <taxon>Ochrophyta</taxon>
        <taxon>Bacillariophyta</taxon>
        <taxon>Coscinodiscophyceae</taxon>
        <taxon>Thalassiosirophycidae</taxon>
        <taxon>Stephanodiscales</taxon>
        <taxon>Stephanodiscaceae</taxon>
        <taxon>Cyclostephanos</taxon>
    </lineage>
</organism>
<feature type="transmembrane region" description="Helical" evidence="7">
    <location>
        <begin position="329"/>
        <end position="348"/>
    </location>
</feature>
<feature type="transmembrane region" description="Helical" evidence="7">
    <location>
        <begin position="222"/>
        <end position="241"/>
    </location>
</feature>
<dbReference type="Gene3D" id="1.20.1250.20">
    <property type="entry name" value="MFS general substrate transporter like domains"/>
    <property type="match status" value="1"/>
</dbReference>
<evidence type="ECO:0000256" key="6">
    <source>
        <dbReference type="SAM" id="MobiDB-lite"/>
    </source>
</evidence>
<dbReference type="GO" id="GO:0016020">
    <property type="term" value="C:membrane"/>
    <property type="evidence" value="ECO:0007669"/>
    <property type="project" value="UniProtKB-SubCell"/>
</dbReference>
<dbReference type="PROSITE" id="PS50850">
    <property type="entry name" value="MFS"/>
    <property type="match status" value="1"/>
</dbReference>
<dbReference type="InterPro" id="IPR011701">
    <property type="entry name" value="MFS"/>
</dbReference>
<feature type="transmembrane region" description="Helical" evidence="7">
    <location>
        <begin position="197"/>
        <end position="216"/>
    </location>
</feature>
<dbReference type="EMBL" id="JALLPB020000443">
    <property type="protein sequence ID" value="KAL3809080.1"/>
    <property type="molecule type" value="Genomic_DNA"/>
</dbReference>
<evidence type="ECO:0000313" key="9">
    <source>
        <dbReference type="EMBL" id="KAL3809080.1"/>
    </source>
</evidence>
<evidence type="ECO:0000259" key="8">
    <source>
        <dbReference type="PROSITE" id="PS50850"/>
    </source>
</evidence>
<evidence type="ECO:0000256" key="7">
    <source>
        <dbReference type="SAM" id="Phobius"/>
    </source>
</evidence>
<feature type="transmembrane region" description="Helical" evidence="7">
    <location>
        <begin position="452"/>
        <end position="473"/>
    </location>
</feature>
<feature type="transmembrane region" description="Helical" evidence="7">
    <location>
        <begin position="136"/>
        <end position="157"/>
    </location>
</feature>
<reference evidence="9 10" key="1">
    <citation type="submission" date="2024-10" db="EMBL/GenBank/DDBJ databases">
        <title>Updated reference genomes for cyclostephanoid diatoms.</title>
        <authorList>
            <person name="Roberts W.R."/>
            <person name="Alverson A.J."/>
        </authorList>
    </citation>
    <scope>NUCLEOTIDE SEQUENCE [LARGE SCALE GENOMIC DNA]</scope>
    <source>
        <strain evidence="9 10">AJA228-03</strain>
    </source>
</reference>
<comment type="subcellular location">
    <subcellularLocation>
        <location evidence="1">Membrane</location>
        <topology evidence="1">Multi-pass membrane protein</topology>
    </subcellularLocation>
</comment>
<accession>A0ABD3R7W0</accession>
<feature type="transmembrane region" description="Helical" evidence="7">
    <location>
        <begin position="163"/>
        <end position="185"/>
    </location>
</feature>
<dbReference type="InterPro" id="IPR020846">
    <property type="entry name" value="MFS_dom"/>
</dbReference>
<evidence type="ECO:0000256" key="2">
    <source>
        <dbReference type="ARBA" id="ARBA00022448"/>
    </source>
</evidence>
<dbReference type="PANTHER" id="PTHR23504">
    <property type="entry name" value="MAJOR FACILITATOR SUPERFAMILY DOMAIN-CONTAINING PROTEIN 10"/>
    <property type="match status" value="1"/>
</dbReference>
<dbReference type="PANTHER" id="PTHR23504:SF1">
    <property type="entry name" value="GH21943P-RELATED"/>
    <property type="match status" value="1"/>
</dbReference>
<protein>
    <recommendedName>
        <fullName evidence="8">Major facilitator superfamily (MFS) profile domain-containing protein</fullName>
    </recommendedName>
</protein>
<proteinExistence type="predicted"/>
<name>A0ABD3R7W0_9STRA</name>
<keyword evidence="10" id="KW-1185">Reference proteome</keyword>
<evidence type="ECO:0000256" key="3">
    <source>
        <dbReference type="ARBA" id="ARBA00022692"/>
    </source>
</evidence>